<proteinExistence type="predicted"/>
<accession>A0A1J4JVG5</accession>
<evidence type="ECO:0000313" key="2">
    <source>
        <dbReference type="EMBL" id="OHT03003.1"/>
    </source>
</evidence>
<feature type="coiled-coil region" evidence="1">
    <location>
        <begin position="445"/>
        <end position="476"/>
    </location>
</feature>
<feature type="coiled-coil region" evidence="1">
    <location>
        <begin position="741"/>
        <end position="826"/>
    </location>
</feature>
<gene>
    <name evidence="2" type="ORF">TRFO_29707</name>
</gene>
<feature type="coiled-coil region" evidence="1">
    <location>
        <begin position="673"/>
        <end position="700"/>
    </location>
</feature>
<name>A0A1J4JVG5_9EUKA</name>
<dbReference type="EMBL" id="MLAK01000844">
    <property type="protein sequence ID" value="OHT03003.1"/>
    <property type="molecule type" value="Genomic_DNA"/>
</dbReference>
<sequence>MIADPNQTFQLNACKKVVRLSKLIEAFSVEAQDRCDQINQVHTDFQHACQAIVDRFNRESAKISRDLNQFRKDYISDTCSNFSEEYKTIKRDFTKYKNGQIRKLNAIIVQSKGLQQAVQLIQNSTLKTATDTLTSASEMEENLQNHNSPEYMETFIKPHIQPILDKMERYVNYSDDRLRRMKKRYDTRADSLREASQMDLKNYYRMISPAMEILRGKIKELKANIFDSKMHLSRLVEQNKAKMRFNMNSKNSFLRETNYICKELDDKLFLMLERQKTVLNTNQNQIRDLQNQLQTKQRNKSFKLDFIDKMIAEKERQYKALIENWDSEMEKKIIEINNQNHQVSRKSRSLAAQKTDEIQTFLQQCKEIETDSNELIDKLRRLINESITFSQKKSAHFNLDLREQETRMRHFYKSSKDKYTIHRRGRLFVLQKAMNLQISSILTDCDLIKAENQQARKNLQLLKASLSKQLSSINNEYKTKLDDFTKSLNDTKTKKMNENETEYNDVLLKNKNDFNRFSNNFTKEVQSKQKHINNMINIKVNQYKLSLDHSDPANPTDPSVIEKLQQNLGKIDSDIKVLMDQHNKVIDGFESQTRTLAKLIRKFQRNKQSETSLINGDYEMKIQVAQVQLKEKLENLSKIYDPDENQRGCDIIEAFRKVREVRFTMNDAIVQIKKEHELAKKELSKKCQNLTEKINWYKTAEKTLSNQYKTINDRANIDIPELQKVQKQEILPLQTLISELKQKFNNELNAGEIEKKKLNSQFQQQANEIENTKKQINNKYLQQIKQIDQTYSVKINKLNNDHKKEVDLLKAQISNAKKELVNMNKTFKGNSEKEFVSFCNKLKQNISLIQTKMRGSFDKENQVLDTTINERIKKLIQFDLLFCNVPLRRADKKKIEILRSSLSELDNKTAIEFNTHAYYIKQPAMIQQQQQQQKNQTQKQSRSKSVRIILESTYPGLEQKAQQIV</sequence>
<evidence type="ECO:0000313" key="3">
    <source>
        <dbReference type="Proteomes" id="UP000179807"/>
    </source>
</evidence>
<reference evidence="2" key="1">
    <citation type="submission" date="2016-10" db="EMBL/GenBank/DDBJ databases">
        <authorList>
            <person name="Benchimol M."/>
            <person name="Almeida L.G."/>
            <person name="Vasconcelos A.T."/>
            <person name="Perreira-Neves A."/>
            <person name="Rosa I.A."/>
            <person name="Tasca T."/>
            <person name="Bogo M.R."/>
            <person name="de Souza W."/>
        </authorList>
    </citation>
    <scope>NUCLEOTIDE SEQUENCE [LARGE SCALE GENOMIC DNA]</scope>
    <source>
        <strain evidence="2">K</strain>
    </source>
</reference>
<feature type="coiled-coil region" evidence="1">
    <location>
        <begin position="272"/>
        <end position="324"/>
    </location>
</feature>
<dbReference type="VEuPathDB" id="TrichDB:TRFO_29707"/>
<organism evidence="2 3">
    <name type="scientific">Tritrichomonas foetus</name>
    <dbReference type="NCBI Taxonomy" id="1144522"/>
    <lineage>
        <taxon>Eukaryota</taxon>
        <taxon>Metamonada</taxon>
        <taxon>Parabasalia</taxon>
        <taxon>Tritrichomonadida</taxon>
        <taxon>Tritrichomonadidae</taxon>
        <taxon>Tritrichomonas</taxon>
    </lineage>
</organism>
<evidence type="ECO:0000256" key="1">
    <source>
        <dbReference type="SAM" id="Coils"/>
    </source>
</evidence>
<comment type="caution">
    <text evidence="2">The sequence shown here is derived from an EMBL/GenBank/DDBJ whole genome shotgun (WGS) entry which is preliminary data.</text>
</comment>
<keyword evidence="3" id="KW-1185">Reference proteome</keyword>
<dbReference type="Proteomes" id="UP000179807">
    <property type="component" value="Unassembled WGS sequence"/>
</dbReference>
<keyword evidence="1" id="KW-0175">Coiled coil</keyword>
<dbReference type="GeneID" id="94841636"/>
<protein>
    <submittedName>
        <fullName evidence="2">Uncharacterized protein</fullName>
    </submittedName>
</protein>
<dbReference type="AlphaFoldDB" id="A0A1J4JVG5"/>
<dbReference type="RefSeq" id="XP_068356139.1">
    <property type="nucleotide sequence ID" value="XM_068506932.1"/>
</dbReference>